<evidence type="ECO:0000259" key="1">
    <source>
        <dbReference type="Pfam" id="PF20150"/>
    </source>
</evidence>
<reference evidence="2" key="1">
    <citation type="journal article" date="2016" name="Genome Announc.">
        <title>Genome Sequence of Ustilaginoidea virens IPU010, a Rice Pathogenic Fungus Causing False Smut.</title>
        <authorList>
            <person name="Kumagai T."/>
            <person name="Ishii T."/>
            <person name="Terai G."/>
            <person name="Umemura M."/>
            <person name="Machida M."/>
            <person name="Asai K."/>
        </authorList>
    </citation>
    <scope>NUCLEOTIDE SEQUENCE [LARGE SCALE GENOMIC DNA]</scope>
    <source>
        <strain evidence="2">IPU010</strain>
    </source>
</reference>
<proteinExistence type="predicted"/>
<dbReference type="KEGG" id="uvi:66066696"/>
<dbReference type="EMBL" id="CP072756">
    <property type="protein sequence ID" value="QUC21676.1"/>
    <property type="molecule type" value="Genomic_DNA"/>
</dbReference>
<reference evidence="5" key="2">
    <citation type="journal article" date="2016" name="Genome Announc.">
        <title>Genome sequence of Ustilaginoidea virens IPU010, a rice pathogenic fungus causing false smut.</title>
        <authorList>
            <person name="Kumagai T."/>
            <person name="Ishii T."/>
            <person name="Terai G."/>
            <person name="Umemura M."/>
            <person name="Machida M."/>
            <person name="Asai K."/>
        </authorList>
    </citation>
    <scope>NUCLEOTIDE SEQUENCE [LARGE SCALE GENOMIC DNA]</scope>
    <source>
        <strain evidence="5">IPU010</strain>
    </source>
</reference>
<feature type="domain" description="2EXR" evidence="1">
    <location>
        <begin position="46"/>
        <end position="78"/>
    </location>
</feature>
<evidence type="ECO:0000313" key="5">
    <source>
        <dbReference type="Proteomes" id="UP000054053"/>
    </source>
</evidence>
<dbReference type="InterPro" id="IPR045518">
    <property type="entry name" value="2EXR"/>
</dbReference>
<evidence type="ECO:0000313" key="3">
    <source>
        <dbReference type="EMBL" id="QUC21676.1"/>
    </source>
</evidence>
<dbReference type="AlphaFoldDB" id="A0A063BVC1"/>
<dbReference type="Proteomes" id="UP000027002">
    <property type="component" value="Chromosome 4"/>
</dbReference>
<keyword evidence="4" id="KW-1185">Reference proteome</keyword>
<protein>
    <recommendedName>
        <fullName evidence="1">2EXR domain-containing protein</fullName>
    </recommendedName>
</protein>
<dbReference type="OrthoDB" id="3473305at2759"/>
<organism evidence="2 5">
    <name type="scientific">Ustilaginoidea virens</name>
    <name type="common">Rice false smut fungus</name>
    <name type="synonym">Villosiclava virens</name>
    <dbReference type="NCBI Taxonomy" id="1159556"/>
    <lineage>
        <taxon>Eukaryota</taxon>
        <taxon>Fungi</taxon>
        <taxon>Dikarya</taxon>
        <taxon>Ascomycota</taxon>
        <taxon>Pezizomycotina</taxon>
        <taxon>Sordariomycetes</taxon>
        <taxon>Hypocreomycetidae</taxon>
        <taxon>Hypocreales</taxon>
        <taxon>Clavicipitaceae</taxon>
        <taxon>Ustilaginoidea</taxon>
    </lineage>
</organism>
<sequence length="293" mass="33473">MKGQKNSRHGLNQSNIKSCRKCKNHKHCKECRSKQPGDNPFPTTTFHGFPNLPPEIREAIWTLALRRPCIWEVDASLTLKPVGKAPYHVGNSCTEARFWMRKLYGQPVGHELHPTLHERHRWIDFDNTLLRLSYCGNKITWPLSPARDSPPGLTPAEATRVRHVAALYYQCCRGLAGVAFVNLRKGGQKNIKFVARDSEALTMNMLALSMEGMDVFAHEQVRGANNRRAVSSAHTFDYLVVDQVESGMMWSAKDAATACGYEHPVWYLFWGKRPLSRLFESSIEQKRADRKRR</sequence>
<gene>
    <name evidence="3" type="ORF">UV8b_05919</name>
    <name evidence="2" type="ORF">UVI_02015020</name>
</gene>
<dbReference type="EMBL" id="BBTG02000006">
    <property type="protein sequence ID" value="GAO18807.1"/>
    <property type="molecule type" value="Genomic_DNA"/>
</dbReference>
<dbReference type="Pfam" id="PF20150">
    <property type="entry name" value="2EXR"/>
    <property type="match status" value="1"/>
</dbReference>
<reference evidence="3" key="3">
    <citation type="submission" date="2020-03" db="EMBL/GenBank/DDBJ databases">
        <title>A mixture of massive structural variations and highly conserved coding sequences in Ustilaginoidea virens genome.</title>
        <authorList>
            <person name="Zhang K."/>
            <person name="Zhao Z."/>
            <person name="Zhang Z."/>
            <person name="Li Y."/>
            <person name="Hsiang T."/>
            <person name="Sun W."/>
        </authorList>
    </citation>
    <scope>NUCLEOTIDE SEQUENCE</scope>
    <source>
        <strain evidence="3">UV-8b</strain>
    </source>
</reference>
<evidence type="ECO:0000313" key="2">
    <source>
        <dbReference type="EMBL" id="GAO18807.1"/>
    </source>
</evidence>
<dbReference type="HOGENOM" id="CLU_950609_0_0_1"/>
<dbReference type="Proteomes" id="UP000054053">
    <property type="component" value="Unassembled WGS sequence"/>
</dbReference>
<accession>A0A063BVC1</accession>
<name>A0A063BVC1_USTVR</name>
<dbReference type="GeneID" id="66066696"/>
<dbReference type="RefSeq" id="XP_042999349.1">
    <property type="nucleotide sequence ID" value="XM_043143416.1"/>
</dbReference>
<evidence type="ECO:0000313" key="4">
    <source>
        <dbReference type="Proteomes" id="UP000027002"/>
    </source>
</evidence>